<dbReference type="KEGG" id="adu:107493715"/>
<keyword evidence="2" id="KW-1185">Reference proteome</keyword>
<evidence type="ECO:0000313" key="3">
    <source>
        <dbReference type="RefSeq" id="XP_015970258.1"/>
    </source>
</evidence>
<dbReference type="PANTHER" id="PTHR33067:SF15">
    <property type="entry name" value="RNA-DIRECTED DNA POLYMERASE"/>
    <property type="match status" value="1"/>
</dbReference>
<organism evidence="2 3">
    <name type="scientific">Arachis duranensis</name>
    <name type="common">Wild peanut</name>
    <dbReference type="NCBI Taxonomy" id="130453"/>
    <lineage>
        <taxon>Eukaryota</taxon>
        <taxon>Viridiplantae</taxon>
        <taxon>Streptophyta</taxon>
        <taxon>Embryophyta</taxon>
        <taxon>Tracheophyta</taxon>
        <taxon>Spermatophyta</taxon>
        <taxon>Magnoliopsida</taxon>
        <taxon>eudicotyledons</taxon>
        <taxon>Gunneridae</taxon>
        <taxon>Pentapetalae</taxon>
        <taxon>rosids</taxon>
        <taxon>fabids</taxon>
        <taxon>Fabales</taxon>
        <taxon>Fabaceae</taxon>
        <taxon>Papilionoideae</taxon>
        <taxon>50 kb inversion clade</taxon>
        <taxon>dalbergioids sensu lato</taxon>
        <taxon>Dalbergieae</taxon>
        <taxon>Pterocarpus clade</taxon>
        <taxon>Arachis</taxon>
    </lineage>
</organism>
<reference evidence="2" key="1">
    <citation type="journal article" date="2016" name="Nat. Genet.">
        <title>The genome sequences of Arachis duranensis and Arachis ipaensis, the diploid ancestors of cultivated peanut.</title>
        <authorList>
            <person name="Bertioli D.J."/>
            <person name="Cannon S.B."/>
            <person name="Froenicke L."/>
            <person name="Huang G."/>
            <person name="Farmer A.D."/>
            <person name="Cannon E.K."/>
            <person name="Liu X."/>
            <person name="Gao D."/>
            <person name="Clevenger J."/>
            <person name="Dash S."/>
            <person name="Ren L."/>
            <person name="Moretzsohn M.C."/>
            <person name="Shirasawa K."/>
            <person name="Huang W."/>
            <person name="Vidigal B."/>
            <person name="Abernathy B."/>
            <person name="Chu Y."/>
            <person name="Niederhuth C.E."/>
            <person name="Umale P."/>
            <person name="Araujo A.C."/>
            <person name="Kozik A."/>
            <person name="Kim K.D."/>
            <person name="Burow M.D."/>
            <person name="Varshney R.K."/>
            <person name="Wang X."/>
            <person name="Zhang X."/>
            <person name="Barkley N."/>
            <person name="Guimaraes P.M."/>
            <person name="Isobe S."/>
            <person name="Guo B."/>
            <person name="Liao B."/>
            <person name="Stalker H.T."/>
            <person name="Schmitz R.J."/>
            <person name="Scheffler B.E."/>
            <person name="Leal-Bertioli S.C."/>
            <person name="Xun X."/>
            <person name="Jackson S.A."/>
            <person name="Michelmore R."/>
            <person name="Ozias-Akins P."/>
        </authorList>
    </citation>
    <scope>NUCLEOTIDE SEQUENCE [LARGE SCALE GENOMIC DNA]</scope>
    <source>
        <strain evidence="2">cv. V14167</strain>
    </source>
</reference>
<protein>
    <submittedName>
        <fullName evidence="3">Uncharacterized protein LOC107493715</fullName>
    </submittedName>
</protein>
<evidence type="ECO:0000259" key="1">
    <source>
        <dbReference type="Pfam" id="PF03732"/>
    </source>
</evidence>
<dbReference type="PANTHER" id="PTHR33067">
    <property type="entry name" value="RNA-DIRECTED DNA POLYMERASE-RELATED"/>
    <property type="match status" value="1"/>
</dbReference>
<reference evidence="3" key="2">
    <citation type="submission" date="2025-08" db="UniProtKB">
        <authorList>
            <consortium name="RefSeq"/>
        </authorList>
    </citation>
    <scope>IDENTIFICATION</scope>
    <source>
        <tissue evidence="3">Whole plant</tissue>
    </source>
</reference>
<feature type="domain" description="Retrotransposon gag" evidence="1">
    <location>
        <begin position="155"/>
        <end position="205"/>
    </location>
</feature>
<dbReference type="CDD" id="cd00303">
    <property type="entry name" value="retropepsin_like"/>
    <property type="match status" value="1"/>
</dbReference>
<dbReference type="AlphaFoldDB" id="A0A6P4DLF2"/>
<accession>A0A6P4DLF2</accession>
<evidence type="ECO:0000313" key="2">
    <source>
        <dbReference type="Proteomes" id="UP000515211"/>
    </source>
</evidence>
<dbReference type="InterPro" id="IPR005162">
    <property type="entry name" value="Retrotrans_gag_dom"/>
</dbReference>
<name>A0A6P4DLF2_ARADU</name>
<dbReference type="Gene3D" id="2.40.70.10">
    <property type="entry name" value="Acid Proteases"/>
    <property type="match status" value="1"/>
</dbReference>
<sequence length="616" mass="68923">MHLLPDPSLAAFDPEIKKTLSRIRRARRRLAFEGGEVVVANSPILSDSEFEPPFEKEISSSTTDSVDLRAGDMAEPKRITLQEAGAPDFTLQPYHVHHTNLALDFELKMSLINFIPKFHGLPTQEPIKHLRDFQTSCSSVRHHAADEITILLIAFPFSLKGKAREWYYTQPEAVVTNWDTLRREFLDKYFPAEVIDRLRKEISCIIGGRNCMKPQDKTTLDATDNGSLKKYTTATEVWQLIADLAESTRNARHWNYRKVVVEVSSSSETTVFIQAVCEMTKLLQQINLNQQQSQTPHHNIVNNWFLREYAGYATNTSKVGTITKVVKTTPTKAGEIIPTMAGGTTITEEAETTRNNQQQAPEITYPSSSNDELLHSLAQGQKTIESTLNGLTSAIQALVSQIGSSSTSNFQPVSSNGIPSQHLPNPKVGINAITLRSRTTLQERNQEEPRPKEHAPDADMVEVEDVEEEDEQVPKYVMFLKDLCIHKDNINELETIPLGSSISALMGDIPEKCSDSGPWMVNCTIGGVIFSNCMYDLGACMSIMPLSIYDALRLPPLKRSTARFMLADKSIITVVGIAEDVQMSIKGLTFPIDFYILEMPQMTQENRHPSCLEDHS</sequence>
<dbReference type="RefSeq" id="XP_015970258.1">
    <property type="nucleotide sequence ID" value="XM_016114772.1"/>
</dbReference>
<gene>
    <name evidence="3" type="primary">LOC107493715</name>
</gene>
<dbReference type="InterPro" id="IPR021109">
    <property type="entry name" value="Peptidase_aspartic_dom_sf"/>
</dbReference>
<dbReference type="Pfam" id="PF03732">
    <property type="entry name" value="Retrotrans_gag"/>
    <property type="match status" value="1"/>
</dbReference>
<proteinExistence type="predicted"/>
<dbReference type="GeneID" id="107493715"/>
<dbReference type="Proteomes" id="UP000515211">
    <property type="component" value="Chromosome 6"/>
</dbReference>